<dbReference type="Gene3D" id="3.40.1440.10">
    <property type="entry name" value="GIY-YIG endonuclease"/>
    <property type="match status" value="1"/>
</dbReference>
<comment type="similarity">
    <text evidence="1">Belongs to the UPF0213 family.</text>
</comment>
<dbReference type="InterPro" id="IPR035901">
    <property type="entry name" value="GIY-YIG_endonuc_sf"/>
</dbReference>
<dbReference type="PROSITE" id="PS50164">
    <property type="entry name" value="GIY_YIG"/>
    <property type="match status" value="1"/>
</dbReference>
<dbReference type="EMBL" id="MHNN01000003">
    <property type="protein sequence ID" value="OGZ47261.1"/>
    <property type="molecule type" value="Genomic_DNA"/>
</dbReference>
<dbReference type="PANTHER" id="PTHR34477">
    <property type="entry name" value="UPF0213 PROTEIN YHBQ"/>
    <property type="match status" value="1"/>
</dbReference>
<gene>
    <name evidence="3" type="ORF">A3J54_01505</name>
</gene>
<dbReference type="Pfam" id="PF01541">
    <property type="entry name" value="GIY-YIG"/>
    <property type="match status" value="1"/>
</dbReference>
<dbReference type="InterPro" id="IPR000305">
    <property type="entry name" value="GIY-YIG_endonuc"/>
</dbReference>
<evidence type="ECO:0000259" key="2">
    <source>
        <dbReference type="PROSITE" id="PS50164"/>
    </source>
</evidence>
<feature type="domain" description="GIY-YIG" evidence="2">
    <location>
        <begin position="1"/>
        <end position="77"/>
    </location>
</feature>
<name>A0A1G2GBK0_9BACT</name>
<protein>
    <recommendedName>
        <fullName evidence="2">GIY-YIG domain-containing protein</fullName>
    </recommendedName>
</protein>
<dbReference type="Proteomes" id="UP000176576">
    <property type="component" value="Unassembled WGS sequence"/>
</dbReference>
<dbReference type="AlphaFoldDB" id="A0A1G2GBK0"/>
<reference evidence="3 4" key="1">
    <citation type="journal article" date="2016" name="Nat. Commun.">
        <title>Thousands of microbial genomes shed light on interconnected biogeochemical processes in an aquifer system.</title>
        <authorList>
            <person name="Anantharaman K."/>
            <person name="Brown C.T."/>
            <person name="Hug L.A."/>
            <person name="Sharon I."/>
            <person name="Castelle C.J."/>
            <person name="Probst A.J."/>
            <person name="Thomas B.C."/>
            <person name="Singh A."/>
            <person name="Wilkins M.J."/>
            <person name="Karaoz U."/>
            <person name="Brodie E.L."/>
            <person name="Williams K.H."/>
            <person name="Hubbard S.S."/>
            <person name="Banfield J.F."/>
        </authorList>
    </citation>
    <scope>NUCLEOTIDE SEQUENCE [LARGE SCALE GENOMIC DNA]</scope>
</reference>
<dbReference type="PANTHER" id="PTHR34477:SF5">
    <property type="entry name" value="BSL5627 PROTEIN"/>
    <property type="match status" value="1"/>
</dbReference>
<sequence length="91" mass="10986">MYYVYILISKKDGHLYIGYTPDLRMRIKKHNAGLVRATKYRTPLTLIYYEAFREQIDAKRREVFLKGGKGRSELKIQLRECFKNLQYKHKL</sequence>
<evidence type="ECO:0000256" key="1">
    <source>
        <dbReference type="ARBA" id="ARBA00007435"/>
    </source>
</evidence>
<dbReference type="InterPro" id="IPR050190">
    <property type="entry name" value="UPF0213_domain"/>
</dbReference>
<evidence type="ECO:0000313" key="4">
    <source>
        <dbReference type="Proteomes" id="UP000176576"/>
    </source>
</evidence>
<comment type="caution">
    <text evidence="3">The sequence shown here is derived from an EMBL/GenBank/DDBJ whole genome shotgun (WGS) entry which is preliminary data.</text>
</comment>
<dbReference type="STRING" id="1802117.A3J54_01505"/>
<organism evidence="3 4">
    <name type="scientific">Candidatus Ryanbacteria bacterium RIFCSPHIGHO2_02_FULL_45_13b</name>
    <dbReference type="NCBI Taxonomy" id="1802117"/>
    <lineage>
        <taxon>Bacteria</taxon>
        <taxon>Candidatus Ryaniibacteriota</taxon>
    </lineage>
</organism>
<accession>A0A1G2GBK0</accession>
<evidence type="ECO:0000313" key="3">
    <source>
        <dbReference type="EMBL" id="OGZ47261.1"/>
    </source>
</evidence>
<proteinExistence type="inferred from homology"/>
<dbReference type="SUPFAM" id="SSF82771">
    <property type="entry name" value="GIY-YIG endonuclease"/>
    <property type="match status" value="1"/>
</dbReference>